<dbReference type="InterPro" id="IPR045500">
    <property type="entry name" value="DUF6491"/>
</dbReference>
<dbReference type="Pfam" id="PF20101">
    <property type="entry name" value="DUF6491"/>
    <property type="match status" value="1"/>
</dbReference>
<keyword evidence="3" id="KW-1185">Reference proteome</keyword>
<dbReference type="AlphaFoldDB" id="A0A7Y3W4T0"/>
<dbReference type="RefSeq" id="WP_173197058.1">
    <property type="nucleotide sequence ID" value="NZ_JABFCX010000002.1"/>
</dbReference>
<dbReference type="Proteomes" id="UP000536835">
    <property type="component" value="Unassembled WGS sequence"/>
</dbReference>
<feature type="chain" id="PRO_5031189893" evidence="1">
    <location>
        <begin position="18"/>
        <end position="138"/>
    </location>
</feature>
<accession>A0A7Y3W4T0</accession>
<proteinExistence type="predicted"/>
<name>A0A7Y3W4T0_9PROT</name>
<sequence>MRLILAGFSLAALTGCASTGASTDLTDALSEITGQNGRACVDQRDIQGFGLVSNRTLSINTRTSSYYLATTQLACDPLGVDVRGAFGGRFSETCGGRGDRFNTASGSCQIKAIYRFDSREAAFAAADEAKALAARVED</sequence>
<evidence type="ECO:0000313" key="2">
    <source>
        <dbReference type="EMBL" id="NNU15531.1"/>
    </source>
</evidence>
<reference evidence="2 3" key="1">
    <citation type="submission" date="2020-05" db="EMBL/GenBank/DDBJ databases">
        <title>Parvularcula mediterraneae sp. nov., isolated from polypropylene straw from shallow seawater of the seashore of Laganas in Zakynthos island, Greece.</title>
        <authorList>
            <person name="Szabo I."/>
            <person name="Al-Omari J."/>
            <person name="Rado J."/>
            <person name="Szerdahelyi G.S."/>
        </authorList>
    </citation>
    <scope>NUCLEOTIDE SEQUENCE [LARGE SCALE GENOMIC DNA]</scope>
    <source>
        <strain evidence="2 3">ZS-1/3</strain>
    </source>
</reference>
<dbReference type="PROSITE" id="PS51257">
    <property type="entry name" value="PROKAR_LIPOPROTEIN"/>
    <property type="match status" value="1"/>
</dbReference>
<feature type="signal peptide" evidence="1">
    <location>
        <begin position="1"/>
        <end position="17"/>
    </location>
</feature>
<evidence type="ECO:0000256" key="1">
    <source>
        <dbReference type="SAM" id="SignalP"/>
    </source>
</evidence>
<comment type="caution">
    <text evidence="2">The sequence shown here is derived from an EMBL/GenBank/DDBJ whole genome shotgun (WGS) entry which is preliminary data.</text>
</comment>
<dbReference type="EMBL" id="JABFCX010000002">
    <property type="protein sequence ID" value="NNU15531.1"/>
    <property type="molecule type" value="Genomic_DNA"/>
</dbReference>
<protein>
    <submittedName>
        <fullName evidence="2">Uncharacterized protein</fullName>
    </submittedName>
</protein>
<evidence type="ECO:0000313" key="3">
    <source>
        <dbReference type="Proteomes" id="UP000536835"/>
    </source>
</evidence>
<organism evidence="2 3">
    <name type="scientific">Parvularcula mediterranea</name>
    <dbReference type="NCBI Taxonomy" id="2732508"/>
    <lineage>
        <taxon>Bacteria</taxon>
        <taxon>Pseudomonadati</taxon>
        <taxon>Pseudomonadota</taxon>
        <taxon>Alphaproteobacteria</taxon>
        <taxon>Parvularculales</taxon>
        <taxon>Parvularculaceae</taxon>
        <taxon>Parvularcula</taxon>
    </lineage>
</organism>
<gene>
    <name evidence="2" type="ORF">HK107_04260</name>
</gene>
<keyword evidence="1" id="KW-0732">Signal</keyword>